<evidence type="ECO:0000256" key="1">
    <source>
        <dbReference type="ARBA" id="ARBA00008645"/>
    </source>
</evidence>
<evidence type="ECO:0008006" key="5">
    <source>
        <dbReference type="Google" id="ProtNLM"/>
    </source>
</evidence>
<dbReference type="InterPro" id="IPR010520">
    <property type="entry name" value="FrsA-like"/>
</dbReference>
<dbReference type="Pfam" id="PF06500">
    <property type="entry name" value="FrsA-like"/>
    <property type="match status" value="1"/>
</dbReference>
<evidence type="ECO:0000313" key="3">
    <source>
        <dbReference type="EMBL" id="ADP82250.1"/>
    </source>
</evidence>
<dbReference type="SUPFAM" id="SSF53474">
    <property type="entry name" value="alpha/beta-Hydrolases"/>
    <property type="match status" value="1"/>
</dbReference>
<keyword evidence="2" id="KW-0378">Hydrolase</keyword>
<dbReference type="Proteomes" id="UP000002484">
    <property type="component" value="Chromosome"/>
</dbReference>
<dbReference type="KEGG" id="fri:FraEuI1c_4251"/>
<evidence type="ECO:0000313" key="4">
    <source>
        <dbReference type="Proteomes" id="UP000002484"/>
    </source>
</evidence>
<dbReference type="HOGENOM" id="CLU_771068_0_0_11"/>
<dbReference type="RefSeq" id="WP_013425368.1">
    <property type="nucleotide sequence ID" value="NC_014666.1"/>
</dbReference>
<evidence type="ECO:0000256" key="2">
    <source>
        <dbReference type="ARBA" id="ARBA00022801"/>
    </source>
</evidence>
<dbReference type="Gene3D" id="3.40.50.1820">
    <property type="entry name" value="alpha/beta hydrolase"/>
    <property type="match status" value="1"/>
</dbReference>
<gene>
    <name evidence="3" type="ordered locus">FraEuI1c_4251</name>
</gene>
<dbReference type="PANTHER" id="PTHR22946:SF12">
    <property type="entry name" value="CONIDIAL PIGMENT BIOSYNTHESIS PROTEIN AYG1 (AFU_ORTHOLOGUE AFUA_2G17550)"/>
    <property type="match status" value="1"/>
</dbReference>
<dbReference type="InterPro" id="IPR050261">
    <property type="entry name" value="FrsA_esterase"/>
</dbReference>
<dbReference type="InParanoid" id="E3JBU0"/>
<reference evidence="3 4" key="1">
    <citation type="submission" date="2010-10" db="EMBL/GenBank/DDBJ databases">
        <title>Complete sequence of Frankia sp. EuI1c.</title>
        <authorList>
            <consortium name="US DOE Joint Genome Institute"/>
            <person name="Lucas S."/>
            <person name="Copeland A."/>
            <person name="Lapidus A."/>
            <person name="Cheng J.-F."/>
            <person name="Bruce D."/>
            <person name="Goodwin L."/>
            <person name="Pitluck S."/>
            <person name="Chertkov O."/>
            <person name="Detter J.C."/>
            <person name="Han C."/>
            <person name="Tapia R."/>
            <person name="Land M."/>
            <person name="Hauser L."/>
            <person name="Jeffries C."/>
            <person name="Kyrpides N."/>
            <person name="Ivanova N."/>
            <person name="Mikhailova N."/>
            <person name="Beauchemin N."/>
            <person name="Sen A."/>
            <person name="Sur S.A."/>
            <person name="Gtari M."/>
            <person name="Wall L."/>
            <person name="Tisa L."/>
            <person name="Woyke T."/>
        </authorList>
    </citation>
    <scope>NUCLEOTIDE SEQUENCE [LARGE SCALE GENOMIC DNA]</scope>
    <source>
        <strain evidence="4">DSM 45817 / CECT 9037 / EuI1c</strain>
    </source>
</reference>
<dbReference type="STRING" id="298654.FraEuI1c_4251"/>
<accession>E3JBU0</accession>
<organism evidence="3 4">
    <name type="scientific">Pseudofrankia inefficax (strain DSM 45817 / CECT 9037 / DDB 130130 / EuI1c)</name>
    <name type="common">Frankia inefficax</name>
    <dbReference type="NCBI Taxonomy" id="298654"/>
    <lineage>
        <taxon>Bacteria</taxon>
        <taxon>Bacillati</taxon>
        <taxon>Actinomycetota</taxon>
        <taxon>Actinomycetes</taxon>
        <taxon>Frankiales</taxon>
        <taxon>Frankiaceae</taxon>
        <taxon>Pseudofrankia</taxon>
    </lineage>
</organism>
<dbReference type="eggNOG" id="COG1073">
    <property type="taxonomic scope" value="Bacteria"/>
</dbReference>
<dbReference type="AlphaFoldDB" id="E3JBU0"/>
<protein>
    <recommendedName>
        <fullName evidence="5">Alpha/beta hydrolase</fullName>
    </recommendedName>
</protein>
<dbReference type="OrthoDB" id="5704902at2"/>
<name>E3JBU0_PSEI1</name>
<dbReference type="InterPro" id="IPR029058">
    <property type="entry name" value="AB_hydrolase_fold"/>
</dbReference>
<sequence length="346" mass="38890">MSNDVAELKRFVVAHARAQKIAGYRDVLARVQHDGDGPGSWVRVWSEEAARFERAGRPWEASRRYALARFPFVDGPARQEAMDRCVATFEDWRRERPDIEEVEVALDGQRFRCWASGLSATQRRPTLLISGGIVTVKEQWAPMLPMLRRFGMAVVAADMPGAGENPLVYGADSGRMWSAVLDAVADRADVTRSFAIALSFSGHLTLRQALHDQRIRGVVTVGAPVSDFFTDGLWHGRVPRITLRTLAHMAGHGRMGRVPPAELARWALSDDELARLRVPVFYTACQRDEIIPASDVARLRRRVQNLHVLEHDDVHGAPNHTARTQLWTLTSLLRMRLSGRRRRPTG</sequence>
<proteinExistence type="inferred from homology"/>
<dbReference type="GO" id="GO:0016787">
    <property type="term" value="F:hydrolase activity"/>
    <property type="evidence" value="ECO:0007669"/>
    <property type="project" value="UniProtKB-KW"/>
</dbReference>
<dbReference type="PANTHER" id="PTHR22946">
    <property type="entry name" value="DIENELACTONE HYDROLASE DOMAIN-CONTAINING PROTEIN-RELATED"/>
    <property type="match status" value="1"/>
</dbReference>
<comment type="similarity">
    <text evidence="1">Belongs to the AB hydrolase superfamily.</text>
</comment>
<dbReference type="EMBL" id="CP002299">
    <property type="protein sequence ID" value="ADP82250.1"/>
    <property type="molecule type" value="Genomic_DNA"/>
</dbReference>
<keyword evidence="4" id="KW-1185">Reference proteome</keyword>